<keyword evidence="3" id="KW-0408">Iron</keyword>
<reference evidence="4" key="2">
    <citation type="submission" date="2021-10" db="EMBL/GenBank/DDBJ databases">
        <title>Phylogenomics reveals ancestral predisposition of the termite-cultivated fungus Termitomyces towards a domesticated lifestyle.</title>
        <authorList>
            <person name="Auxier B."/>
            <person name="Grum-Grzhimaylo A."/>
            <person name="Cardenas M.E."/>
            <person name="Lodge J.D."/>
            <person name="Laessoe T."/>
            <person name="Pedersen O."/>
            <person name="Smith M.E."/>
            <person name="Kuyper T.W."/>
            <person name="Franco-Molano E.A."/>
            <person name="Baroni T.J."/>
            <person name="Aanen D.K."/>
        </authorList>
    </citation>
    <scope>NUCLEOTIDE SEQUENCE</scope>
    <source>
        <strain evidence="4">D49</strain>
    </source>
</reference>
<keyword evidence="2" id="KW-0406">Ion transport</keyword>
<evidence type="ECO:0000256" key="3">
    <source>
        <dbReference type="ARBA" id="ARBA00023004"/>
    </source>
</evidence>
<sequence>MMSTPAPQVNASNLPIERYHALSDTAMDNLLESLETLIDDLGNPNYEVDGPKRYDYSEADDNWLYSRDGCGMRDLLNDELSKALGEPVDIKI</sequence>
<dbReference type="EMBL" id="JABCKI010005725">
    <property type="protein sequence ID" value="KAG5639319.1"/>
    <property type="molecule type" value="Genomic_DNA"/>
</dbReference>
<comment type="caution">
    <text evidence="4">The sequence shown here is derived from an EMBL/GenBank/DDBJ whole genome shotgun (WGS) entry which is preliminary data.</text>
</comment>
<name>A0A9P7FY78_9AGAR</name>
<keyword evidence="2" id="KW-0410">Iron transport</keyword>
<evidence type="ECO:0000313" key="5">
    <source>
        <dbReference type="Proteomes" id="UP000717328"/>
    </source>
</evidence>
<comment type="similarity">
    <text evidence="1">Belongs to the frataxin family.</text>
</comment>
<dbReference type="Pfam" id="PF01491">
    <property type="entry name" value="Frataxin_Cyay"/>
    <property type="match status" value="1"/>
</dbReference>
<dbReference type="Gene3D" id="3.30.920.10">
    <property type="entry name" value="Frataxin/CyaY"/>
    <property type="match status" value="1"/>
</dbReference>
<dbReference type="GO" id="GO:0034986">
    <property type="term" value="F:iron chaperone activity"/>
    <property type="evidence" value="ECO:0007669"/>
    <property type="project" value="TreeGrafter"/>
</dbReference>
<gene>
    <name evidence="4" type="ORF">H0H81_004522</name>
</gene>
<keyword evidence="2" id="KW-0813">Transport</keyword>
<reference evidence="4" key="1">
    <citation type="submission" date="2021-02" db="EMBL/GenBank/DDBJ databases">
        <authorList>
            <person name="Nieuwenhuis M."/>
            <person name="Van De Peppel L.J.J."/>
        </authorList>
    </citation>
    <scope>NUCLEOTIDE SEQUENCE</scope>
    <source>
        <strain evidence="4">D49</strain>
    </source>
</reference>
<evidence type="ECO:0000256" key="2">
    <source>
        <dbReference type="ARBA" id="ARBA00022496"/>
    </source>
</evidence>
<dbReference type="GO" id="GO:0016226">
    <property type="term" value="P:iron-sulfur cluster assembly"/>
    <property type="evidence" value="ECO:0007669"/>
    <property type="project" value="InterPro"/>
</dbReference>
<dbReference type="InterPro" id="IPR036524">
    <property type="entry name" value="Frataxin/CyaY_sf"/>
</dbReference>
<dbReference type="GO" id="GO:0008199">
    <property type="term" value="F:ferric iron binding"/>
    <property type="evidence" value="ECO:0007669"/>
    <property type="project" value="InterPro"/>
</dbReference>
<dbReference type="GO" id="GO:0008198">
    <property type="term" value="F:ferrous iron binding"/>
    <property type="evidence" value="ECO:0007669"/>
    <property type="project" value="TreeGrafter"/>
</dbReference>
<dbReference type="GO" id="GO:0005739">
    <property type="term" value="C:mitochondrion"/>
    <property type="evidence" value="ECO:0007669"/>
    <property type="project" value="TreeGrafter"/>
</dbReference>
<dbReference type="GO" id="GO:0006879">
    <property type="term" value="P:intracellular iron ion homeostasis"/>
    <property type="evidence" value="ECO:0007669"/>
    <property type="project" value="TreeGrafter"/>
</dbReference>
<dbReference type="GO" id="GO:0004322">
    <property type="term" value="F:ferroxidase activity"/>
    <property type="evidence" value="ECO:0007669"/>
    <property type="project" value="TreeGrafter"/>
</dbReference>
<dbReference type="InterPro" id="IPR002908">
    <property type="entry name" value="Frataxin/CyaY"/>
</dbReference>
<dbReference type="PANTHER" id="PTHR16821">
    <property type="entry name" value="FRATAXIN"/>
    <property type="match status" value="1"/>
</dbReference>
<dbReference type="SUPFAM" id="SSF55387">
    <property type="entry name" value="Frataxin/Nqo15-like"/>
    <property type="match status" value="1"/>
</dbReference>
<keyword evidence="5" id="KW-1185">Reference proteome</keyword>
<protein>
    <submittedName>
        <fullName evidence="4">Uncharacterized protein</fullName>
    </submittedName>
</protein>
<organism evidence="4 5">
    <name type="scientific">Sphagnurus paluster</name>
    <dbReference type="NCBI Taxonomy" id="117069"/>
    <lineage>
        <taxon>Eukaryota</taxon>
        <taxon>Fungi</taxon>
        <taxon>Dikarya</taxon>
        <taxon>Basidiomycota</taxon>
        <taxon>Agaricomycotina</taxon>
        <taxon>Agaricomycetes</taxon>
        <taxon>Agaricomycetidae</taxon>
        <taxon>Agaricales</taxon>
        <taxon>Tricholomatineae</taxon>
        <taxon>Lyophyllaceae</taxon>
        <taxon>Sphagnurus</taxon>
    </lineage>
</organism>
<dbReference type="PANTHER" id="PTHR16821:SF2">
    <property type="entry name" value="FRATAXIN, MITOCHONDRIAL"/>
    <property type="match status" value="1"/>
</dbReference>
<proteinExistence type="inferred from homology"/>
<dbReference type="AlphaFoldDB" id="A0A9P7FY78"/>
<dbReference type="Proteomes" id="UP000717328">
    <property type="component" value="Unassembled WGS sequence"/>
</dbReference>
<dbReference type="SMART" id="SM01219">
    <property type="entry name" value="Frataxin_Cyay"/>
    <property type="match status" value="1"/>
</dbReference>
<evidence type="ECO:0000313" key="4">
    <source>
        <dbReference type="EMBL" id="KAG5639319.1"/>
    </source>
</evidence>
<dbReference type="GO" id="GO:0051537">
    <property type="term" value="F:2 iron, 2 sulfur cluster binding"/>
    <property type="evidence" value="ECO:0007669"/>
    <property type="project" value="TreeGrafter"/>
</dbReference>
<accession>A0A9P7FY78</accession>
<dbReference type="PROSITE" id="PS50810">
    <property type="entry name" value="FRATAXIN_2"/>
    <property type="match status" value="1"/>
</dbReference>
<dbReference type="GO" id="GO:0006826">
    <property type="term" value="P:iron ion transport"/>
    <property type="evidence" value="ECO:0007669"/>
    <property type="project" value="UniProtKB-KW"/>
</dbReference>
<evidence type="ECO:0000256" key="1">
    <source>
        <dbReference type="ARBA" id="ARBA00008183"/>
    </source>
</evidence>
<dbReference type="OrthoDB" id="1897642at2759"/>